<evidence type="ECO:0000313" key="4">
    <source>
        <dbReference type="Proteomes" id="UP000198888"/>
    </source>
</evidence>
<keyword evidence="2" id="KW-0472">Membrane</keyword>
<organism evidence="3 4">
    <name type="scientific">Halohasta litchfieldiae</name>
    <dbReference type="NCBI Taxonomy" id="1073996"/>
    <lineage>
        <taxon>Archaea</taxon>
        <taxon>Methanobacteriati</taxon>
        <taxon>Methanobacteriota</taxon>
        <taxon>Stenosarchaea group</taxon>
        <taxon>Halobacteria</taxon>
        <taxon>Halobacteriales</taxon>
        <taxon>Haloferacaceae</taxon>
        <taxon>Halohasta</taxon>
    </lineage>
</organism>
<name>A0A1H6U4F5_9EURY</name>
<dbReference type="InterPro" id="IPR014755">
    <property type="entry name" value="Cu-Rt/internalin_Ig-like"/>
</dbReference>
<keyword evidence="1" id="KW-0732">Signal</keyword>
<dbReference type="EMBL" id="FNYR01000009">
    <property type="protein sequence ID" value="SEI85394.1"/>
    <property type="molecule type" value="Genomic_DNA"/>
</dbReference>
<dbReference type="Gene3D" id="2.60.40.1220">
    <property type="match status" value="1"/>
</dbReference>
<keyword evidence="2" id="KW-1133">Transmembrane helix</keyword>
<keyword evidence="2" id="KW-0812">Transmembrane</keyword>
<evidence type="ECO:0000256" key="1">
    <source>
        <dbReference type="ARBA" id="ARBA00022729"/>
    </source>
</evidence>
<evidence type="ECO:0000256" key="2">
    <source>
        <dbReference type="SAM" id="Phobius"/>
    </source>
</evidence>
<sequence length="349" mass="37167">MSVNISNNRIIIFGVLFVIVLSGCVIPFVAASSHSVTYFSVTEDKIGAGDSFDYLLDNDQTAYVVIDVDGDGNYSDGDLKDEVTNFGEGTFPSSKTEFLDGKNDTYDVYAIETNSLSENDSLPTEFKQSLIVDGTTPFITNPNLTNPVDQDLNISFNSSEQLESATVELTRSSTTVETYTKSDLDTQTVDGSYQYNTTYTGSSDGDYTVEITKAEDAVGNDAAGNQTEGLSDSVTVETTPVEITSVEAEVGSNTVKVTFNESVVNSTDEGLSPEDLSYTNESGDGAGTITAIDHTAESDTATVTLDAAVSRTGLGNDTIAPVDGRVTDRFDNPALRSQATGYYQTGSTH</sequence>
<dbReference type="KEGG" id="hae:halTADL_0301"/>
<keyword evidence="4" id="KW-1185">Reference proteome</keyword>
<dbReference type="STRING" id="1073996.SAMN05444271_109108"/>
<accession>A0A2H4PYE8</accession>
<dbReference type="Proteomes" id="UP000198888">
    <property type="component" value="Unassembled WGS sequence"/>
</dbReference>
<feature type="transmembrane region" description="Helical" evidence="2">
    <location>
        <begin position="12"/>
        <end position="30"/>
    </location>
</feature>
<dbReference type="AlphaFoldDB" id="A0A1H6U4F5"/>
<accession>A0A1H6U4F5</accession>
<protein>
    <submittedName>
        <fullName evidence="3">Uncharacterized protein</fullName>
    </submittedName>
</protein>
<evidence type="ECO:0000313" key="3">
    <source>
        <dbReference type="EMBL" id="SEI85394.1"/>
    </source>
</evidence>
<gene>
    <name evidence="3" type="ORF">SAMN05444271_109108</name>
</gene>
<proteinExistence type="predicted"/>
<reference evidence="3 4" key="1">
    <citation type="submission" date="2016-10" db="EMBL/GenBank/DDBJ databases">
        <authorList>
            <person name="de Groot N.N."/>
        </authorList>
    </citation>
    <scope>NUCLEOTIDE SEQUENCE [LARGE SCALE GENOMIC DNA]</scope>
    <source>
        <strain evidence="3 4">DSM 22187</strain>
    </source>
</reference>